<evidence type="ECO:0000256" key="1">
    <source>
        <dbReference type="SAM" id="MobiDB-lite"/>
    </source>
</evidence>
<evidence type="ECO:0000313" key="2">
    <source>
        <dbReference type="EMBL" id="CDI53752.1"/>
    </source>
</evidence>
<feature type="compositionally biased region" description="Low complexity" evidence="1">
    <location>
        <begin position="123"/>
        <end position="140"/>
    </location>
</feature>
<feature type="region of interest" description="Disordered" evidence="1">
    <location>
        <begin position="107"/>
        <end position="140"/>
    </location>
</feature>
<protein>
    <submittedName>
        <fullName evidence="2">Uncharacterized protein</fullName>
    </submittedName>
</protein>
<feature type="region of interest" description="Disordered" evidence="1">
    <location>
        <begin position="20"/>
        <end position="67"/>
    </location>
</feature>
<organism evidence="2">
    <name type="scientific">Melanopsichium pennsylvanicum 4</name>
    <dbReference type="NCBI Taxonomy" id="1398559"/>
    <lineage>
        <taxon>Eukaryota</taxon>
        <taxon>Fungi</taxon>
        <taxon>Dikarya</taxon>
        <taxon>Basidiomycota</taxon>
        <taxon>Ustilaginomycotina</taxon>
        <taxon>Ustilaginomycetes</taxon>
        <taxon>Ustilaginales</taxon>
        <taxon>Ustilaginaceae</taxon>
        <taxon>Melanopsichium</taxon>
    </lineage>
</organism>
<dbReference type="AlphaFoldDB" id="A0A077R4I3"/>
<reference evidence="2" key="1">
    <citation type="journal article" date="2014" name="Genome Biol. Evol.">
        <title>Gene Loss Rather Than Gene Gain Is Associated with a Host Jump from Monocots to Dicots in the Smut Fungus Melanopsichium pennsylvanicum.</title>
        <authorList>
            <person name="Sharma R."/>
            <person name="Mishra B."/>
            <person name="Runge F."/>
            <person name="Thines M."/>
        </authorList>
    </citation>
    <scope>NUCLEOTIDE SEQUENCE</scope>
    <source>
        <strain evidence="2">4</strain>
    </source>
</reference>
<name>A0A077R4I3_9BASI</name>
<dbReference type="EMBL" id="HG529590">
    <property type="protein sequence ID" value="CDI53752.1"/>
    <property type="molecule type" value="Genomic_DNA"/>
</dbReference>
<feature type="compositionally biased region" description="Polar residues" evidence="1">
    <location>
        <begin position="40"/>
        <end position="65"/>
    </location>
</feature>
<proteinExistence type="predicted"/>
<sequence length="267" mass="30034">MNFNATNKDDPHGVQRLLEILRRQQDSSSSSSTNPPTNPFAISSSSSFNPHVTASQDTSTTSLDPNWTDAAKRRTYNTSNKYNLIAATTSADETPFNPYSFNPFSSTSSVLTDPPALPPKPNLPTKSPPTTTSTTTTRELSTLSFAESLPILSTLSTDTSLLNRLATLKHQQDALENQLVKEFHQFKATCDKQYPNPKLRREQDEKKRKEILKQWDECLKNQQVEFVKMGIPGIRVTSDKRELAKQTKIIHVLSEMVEEQFEEKRAS</sequence>
<accession>A0A077R4I3</accession>